<name>A0A4Y2FWC6_ARAVE</name>
<sequence>MNHSCTSGSKHLWNVIKNSRFFSDDLKKVADPVISRNAFMAHPENLLLCVMADEKRHIRELAVRRIIKARGSSSTVERRPQTEL</sequence>
<dbReference type="PANTHER" id="PTHR46409">
    <property type="entry name" value="HTH PSQ-TYPE DOMAIN-CONTAINING PROTEIN"/>
    <property type="match status" value="1"/>
</dbReference>
<keyword evidence="2" id="KW-1185">Reference proteome</keyword>
<evidence type="ECO:0000313" key="1">
    <source>
        <dbReference type="EMBL" id="GBM45780.1"/>
    </source>
</evidence>
<dbReference type="EMBL" id="BGPR01001112">
    <property type="protein sequence ID" value="GBM45780.1"/>
    <property type="molecule type" value="Genomic_DNA"/>
</dbReference>
<evidence type="ECO:0000313" key="2">
    <source>
        <dbReference type="Proteomes" id="UP000499080"/>
    </source>
</evidence>
<dbReference type="Proteomes" id="UP000499080">
    <property type="component" value="Unassembled WGS sequence"/>
</dbReference>
<dbReference type="OrthoDB" id="6617942at2759"/>
<gene>
    <name evidence="1" type="ORF">AVEN_208098_1</name>
</gene>
<organism evidence="1 2">
    <name type="scientific">Araneus ventricosus</name>
    <name type="common">Orbweaver spider</name>
    <name type="synonym">Epeira ventricosa</name>
    <dbReference type="NCBI Taxonomy" id="182803"/>
    <lineage>
        <taxon>Eukaryota</taxon>
        <taxon>Metazoa</taxon>
        <taxon>Ecdysozoa</taxon>
        <taxon>Arthropoda</taxon>
        <taxon>Chelicerata</taxon>
        <taxon>Arachnida</taxon>
        <taxon>Araneae</taxon>
        <taxon>Araneomorphae</taxon>
        <taxon>Entelegynae</taxon>
        <taxon>Araneoidea</taxon>
        <taxon>Araneidae</taxon>
        <taxon>Araneus</taxon>
    </lineage>
</organism>
<dbReference type="PANTHER" id="PTHR46409:SF1">
    <property type="entry name" value="HTH PSQ-TYPE DOMAIN-CONTAINING PROTEIN"/>
    <property type="match status" value="1"/>
</dbReference>
<protein>
    <submittedName>
        <fullName evidence="1">Uncharacterized protein</fullName>
    </submittedName>
</protein>
<proteinExistence type="predicted"/>
<dbReference type="AlphaFoldDB" id="A0A4Y2FWC6"/>
<accession>A0A4Y2FWC6</accession>
<comment type="caution">
    <text evidence="1">The sequence shown here is derived from an EMBL/GenBank/DDBJ whole genome shotgun (WGS) entry which is preliminary data.</text>
</comment>
<reference evidence="1 2" key="1">
    <citation type="journal article" date="2019" name="Sci. Rep.">
        <title>Orb-weaving spider Araneus ventricosus genome elucidates the spidroin gene catalogue.</title>
        <authorList>
            <person name="Kono N."/>
            <person name="Nakamura H."/>
            <person name="Ohtoshi R."/>
            <person name="Moran D.A.P."/>
            <person name="Shinohara A."/>
            <person name="Yoshida Y."/>
            <person name="Fujiwara M."/>
            <person name="Mori M."/>
            <person name="Tomita M."/>
            <person name="Arakawa K."/>
        </authorList>
    </citation>
    <scope>NUCLEOTIDE SEQUENCE [LARGE SCALE GENOMIC DNA]</scope>
</reference>